<dbReference type="Gene3D" id="3.40.640.10">
    <property type="entry name" value="Type I PLP-dependent aspartate aminotransferase-like (Major domain)"/>
    <property type="match status" value="1"/>
</dbReference>
<dbReference type="InterPro" id="IPR005814">
    <property type="entry name" value="Aminotrans_3"/>
</dbReference>
<dbReference type="InterPro" id="IPR015424">
    <property type="entry name" value="PyrdxlP-dep_Trfase"/>
</dbReference>
<dbReference type="InterPro" id="IPR015422">
    <property type="entry name" value="PyrdxlP-dep_Trfase_small"/>
</dbReference>
<evidence type="ECO:0000256" key="1">
    <source>
        <dbReference type="ARBA" id="ARBA00001933"/>
    </source>
</evidence>
<evidence type="ECO:0000256" key="3">
    <source>
        <dbReference type="RuleBase" id="RU003560"/>
    </source>
</evidence>
<gene>
    <name evidence="4" type="ORF">BCETI_7000546</name>
</gene>
<dbReference type="InterPro" id="IPR049704">
    <property type="entry name" value="Aminotrans_3_PPA_site"/>
</dbReference>
<protein>
    <submittedName>
        <fullName evidence="4">Glutamate-1-semialdehyde 2,1-aminomutase</fullName>
    </submittedName>
</protein>
<dbReference type="SUPFAM" id="SSF53383">
    <property type="entry name" value="PLP-dependent transferases"/>
    <property type="match status" value="1"/>
</dbReference>
<name>C0GB54_9HYPH</name>
<dbReference type="GO" id="GO:0008483">
    <property type="term" value="F:transaminase activity"/>
    <property type="evidence" value="ECO:0007669"/>
    <property type="project" value="InterPro"/>
</dbReference>
<keyword evidence="2 3" id="KW-0663">Pyridoxal phosphate</keyword>
<dbReference type="Pfam" id="PF00202">
    <property type="entry name" value="Aminotran_3"/>
    <property type="match status" value="1"/>
</dbReference>
<dbReference type="AlphaFoldDB" id="C0GB54"/>
<dbReference type="Proteomes" id="UP000003678">
    <property type="component" value="Unassembled WGS sequence"/>
</dbReference>
<dbReference type="Gene3D" id="3.90.1150.10">
    <property type="entry name" value="Aspartate Aminotransferase, domain 1"/>
    <property type="match status" value="1"/>
</dbReference>
<dbReference type="PANTHER" id="PTHR43713">
    <property type="entry name" value="GLUTAMATE-1-SEMIALDEHYDE 2,1-AMINOMUTASE"/>
    <property type="match status" value="1"/>
</dbReference>
<dbReference type="EMBL" id="ACJD01000007">
    <property type="protein sequence ID" value="EEH13072.1"/>
    <property type="molecule type" value="Genomic_DNA"/>
</dbReference>
<organism evidence="4 5">
    <name type="scientific">Brucella ceti str. Cudo</name>
    <dbReference type="NCBI Taxonomy" id="595497"/>
    <lineage>
        <taxon>Bacteria</taxon>
        <taxon>Pseudomonadati</taxon>
        <taxon>Pseudomonadota</taxon>
        <taxon>Alphaproteobacteria</taxon>
        <taxon>Hyphomicrobiales</taxon>
        <taxon>Brucellaceae</taxon>
        <taxon>Brucella/Ochrobactrum group</taxon>
        <taxon>Brucella</taxon>
    </lineage>
</organism>
<evidence type="ECO:0000256" key="2">
    <source>
        <dbReference type="ARBA" id="ARBA00022898"/>
    </source>
</evidence>
<evidence type="ECO:0000313" key="4">
    <source>
        <dbReference type="EMBL" id="EEH13072.1"/>
    </source>
</evidence>
<comment type="caution">
    <text evidence="4">The sequence shown here is derived from an EMBL/GenBank/DDBJ whole genome shotgun (WGS) entry which is preliminary data.</text>
</comment>
<proteinExistence type="inferred from homology"/>
<comment type="similarity">
    <text evidence="3">Belongs to the class-III pyridoxal-phosphate-dependent aminotransferase family.</text>
</comment>
<dbReference type="InterPro" id="IPR015421">
    <property type="entry name" value="PyrdxlP-dep_Trfase_major"/>
</dbReference>
<dbReference type="PANTHER" id="PTHR43713:SF3">
    <property type="entry name" value="GLUTAMATE-1-SEMIALDEHYDE 2,1-AMINOMUTASE 1, CHLOROPLASTIC-RELATED"/>
    <property type="match status" value="1"/>
</dbReference>
<evidence type="ECO:0000313" key="5">
    <source>
        <dbReference type="Proteomes" id="UP000003678"/>
    </source>
</evidence>
<dbReference type="GO" id="GO:0030170">
    <property type="term" value="F:pyridoxal phosphate binding"/>
    <property type="evidence" value="ECO:0007669"/>
    <property type="project" value="InterPro"/>
</dbReference>
<comment type="cofactor">
    <cofactor evidence="1">
        <name>pyridoxal 5'-phosphate</name>
        <dbReference type="ChEBI" id="CHEBI:597326"/>
    </cofactor>
</comment>
<accession>C0GB54</accession>
<dbReference type="PROSITE" id="PS00600">
    <property type="entry name" value="AA_TRANSFER_CLASS_3"/>
    <property type="match status" value="1"/>
</dbReference>
<sequence>MKMNTHSVPVTTMDAQLRERAERVIPNGMWGHQRASSLPQGYPQYFASGKDACVTDVDGNSYIDFMCAWGPIILGHRNPLVDAAALSQIELGDSLNGPTAHAVKLAELLVATIPHADWALFQKNGTDATTSCVTIARGTTKRRKVLVAKGAYHGAAPWCTPSLVGVTAEDRVHLIHYVYNDVESLTAAAREAGDDLAAILVSAFKHDLAIPQESPTKEFAQAARALCDAAGAALILDDVRGGFRIDLGGSWRGTGIEPDMAAYSKAIANGYALAAVTGSDRFREAARQAYMTGSFWYGGASMAAAVATIKELRRIDGPALMKHAGERLRSGLDAQAARYGFDLLQTGPAVMPLVQFAGDSDAALGARFCQEALKRGVYLHHKHNMFISCAHTDDVIDDALSRTEDAFKAISTK</sequence>
<reference evidence="4 5" key="1">
    <citation type="submission" date="2009-03" db="EMBL/GenBank/DDBJ databases">
        <authorList>
            <person name="Setubal J.C."/>
            <person name="Boyle S."/>
            <person name="Crasta O.R."/>
            <person name="Gillespie J.J."/>
            <person name="Kenyon R.W."/>
            <person name="Lu J."/>
            <person name="Mane S."/>
            <person name="Nagrani S."/>
            <person name="Shallom J.M."/>
            <person name="Shallom S."/>
            <person name="Shukla M."/>
            <person name="Snyder E.E."/>
            <person name="Sobral B.W."/>
            <person name="Wattam A.R."/>
            <person name="Will R."/>
            <person name="Williams K."/>
            <person name="Yoo H."/>
            <person name="Bruce D.H."/>
            <person name="Detter C."/>
            <person name="Munk C."/>
            <person name="Brettin T.S."/>
            <person name="Ficht T."/>
        </authorList>
    </citation>
    <scope>NUCLEOTIDE SEQUENCE [LARGE SCALE GENOMIC DNA]</scope>
    <source>
        <strain evidence="4 5">Cudo</strain>
    </source>
</reference>